<evidence type="ECO:0000256" key="6">
    <source>
        <dbReference type="ARBA" id="ARBA00022840"/>
    </source>
</evidence>
<dbReference type="PIRSF" id="PIRSF001589">
    <property type="entry name" value="Asn_synthetase_glu-h"/>
    <property type="match status" value="1"/>
</dbReference>
<evidence type="ECO:0000256" key="8">
    <source>
        <dbReference type="ARBA" id="ARBA00022962"/>
    </source>
</evidence>
<feature type="domain" description="Glutamine amidotransferase type-2" evidence="11">
    <location>
        <begin position="11"/>
        <end position="193"/>
    </location>
</feature>
<keyword evidence="4" id="KW-0028">Amino-acid biosynthesis</keyword>
<dbReference type="Pfam" id="PF00733">
    <property type="entry name" value="Asn_synthase"/>
    <property type="match status" value="2"/>
</dbReference>
<dbReference type="InterPro" id="IPR017932">
    <property type="entry name" value="GATase_2_dom"/>
</dbReference>
<dbReference type="Pfam" id="PF13537">
    <property type="entry name" value="GATase_7"/>
    <property type="match status" value="1"/>
</dbReference>
<evidence type="ECO:0000313" key="12">
    <source>
        <dbReference type="EMBL" id="QHT97029.1"/>
    </source>
</evidence>
<dbReference type="GO" id="GO:0005524">
    <property type="term" value="F:ATP binding"/>
    <property type="evidence" value="ECO:0007669"/>
    <property type="project" value="UniProtKB-KW"/>
</dbReference>
<proteinExistence type="predicted"/>
<comment type="catalytic activity">
    <reaction evidence="10">
        <text>L-aspartate + L-glutamine + ATP + H2O = L-asparagine + L-glutamate + AMP + diphosphate + H(+)</text>
        <dbReference type="Rhea" id="RHEA:12228"/>
        <dbReference type="ChEBI" id="CHEBI:15377"/>
        <dbReference type="ChEBI" id="CHEBI:15378"/>
        <dbReference type="ChEBI" id="CHEBI:29985"/>
        <dbReference type="ChEBI" id="CHEBI:29991"/>
        <dbReference type="ChEBI" id="CHEBI:30616"/>
        <dbReference type="ChEBI" id="CHEBI:33019"/>
        <dbReference type="ChEBI" id="CHEBI:58048"/>
        <dbReference type="ChEBI" id="CHEBI:58359"/>
        <dbReference type="ChEBI" id="CHEBI:456215"/>
        <dbReference type="EC" id="6.3.5.4"/>
    </reaction>
</comment>
<dbReference type="InterPro" id="IPR001962">
    <property type="entry name" value="Asn_synthase"/>
</dbReference>
<sequence length="564" mass="65083">MFSKQLKIAMCGILVHIEAKKDEYSEEMLHNAAMTISYRGPDDNQRLHVDNVYFDFFRLALVGLDRANGMPICVDDCVIVANAMIYNYARLQLLHQFSLQTSNDCEIIIHLYRRFGITVMLHLLEGVFAFVLYDKRTSTVVAARDAIGIRPLFYGMTRLGSITFASEPVALAKLCDARISEFQPGSYMTVMSLRIRENEFVLSPASFVWWMTNEKMPQEDEHDTRGDIHKYISYGFHVYELLRSAVQKRLLGERPVGCLLSGGLDSSFVAALVADEMKKRNRAQLLHTFSIGLPESPDLLAARKVALHIGSFHHEVVVTEQQMLDHQQQIVRITQSPDVTTNRASTAQSLLCKYISEKTDIKIVFNGDCSEEIFASYKYSRAAPNDQAFYEDNKRLIDEVHFYDVLRSDRCIAHYGLDARTPFADRQLVEYVMRIPPKFKRHDGKTILEKYMLRLYAQQFLPMEIAWRPKEAFSDGVSRPERSWFSIVTEHYDKFIDSGSDFAAWAKTSRIPTKEAYFYYCRFIEIFDQKPETVRQDILQLVPRYWLPRFVGDSVTDPSARVLM</sequence>
<dbReference type="InterPro" id="IPR006426">
    <property type="entry name" value="Asn_synth_AEB"/>
</dbReference>
<dbReference type="Gene3D" id="3.40.50.620">
    <property type="entry name" value="HUPs"/>
    <property type="match status" value="1"/>
</dbReference>
<keyword evidence="6" id="KW-0067">ATP-binding</keyword>
<evidence type="ECO:0000256" key="4">
    <source>
        <dbReference type="ARBA" id="ARBA00022605"/>
    </source>
</evidence>
<organism evidence="12">
    <name type="scientific">viral metagenome</name>
    <dbReference type="NCBI Taxonomy" id="1070528"/>
    <lineage>
        <taxon>unclassified sequences</taxon>
        <taxon>metagenomes</taxon>
        <taxon>organismal metagenomes</taxon>
    </lineage>
</organism>
<dbReference type="GO" id="GO:0004066">
    <property type="term" value="F:asparagine synthase (glutamine-hydrolyzing) activity"/>
    <property type="evidence" value="ECO:0007669"/>
    <property type="project" value="UniProtKB-EC"/>
</dbReference>
<dbReference type="CDD" id="cd00712">
    <property type="entry name" value="AsnB"/>
    <property type="match status" value="1"/>
</dbReference>
<keyword evidence="3" id="KW-0436">Ligase</keyword>
<evidence type="ECO:0000256" key="10">
    <source>
        <dbReference type="ARBA" id="ARBA00048741"/>
    </source>
</evidence>
<comment type="pathway">
    <text evidence="1">Amino-acid biosynthesis; L-asparagine biosynthesis; L-asparagine from L-aspartate (L-Gln route): step 1/1.</text>
</comment>
<keyword evidence="8" id="KW-0315">Glutamine amidotransferase</keyword>
<evidence type="ECO:0000256" key="7">
    <source>
        <dbReference type="ARBA" id="ARBA00022888"/>
    </source>
</evidence>
<keyword evidence="7" id="KW-0061">Asparagine biosynthesis</keyword>
<dbReference type="InterPro" id="IPR014729">
    <property type="entry name" value="Rossmann-like_a/b/a_fold"/>
</dbReference>
<dbReference type="SUPFAM" id="SSF52402">
    <property type="entry name" value="Adenine nucleotide alpha hydrolases-like"/>
    <property type="match status" value="1"/>
</dbReference>
<dbReference type="GO" id="GO:0006529">
    <property type="term" value="P:asparagine biosynthetic process"/>
    <property type="evidence" value="ECO:0007669"/>
    <property type="project" value="UniProtKB-KW"/>
</dbReference>
<dbReference type="PANTHER" id="PTHR11772:SF23">
    <property type="entry name" value="ASPARAGINE SYNTHETASE [GLUTAMINE-HYDROLYZING]"/>
    <property type="match status" value="1"/>
</dbReference>
<evidence type="ECO:0000256" key="3">
    <source>
        <dbReference type="ARBA" id="ARBA00022598"/>
    </source>
</evidence>
<evidence type="ECO:0000256" key="2">
    <source>
        <dbReference type="ARBA" id="ARBA00012737"/>
    </source>
</evidence>
<dbReference type="SUPFAM" id="SSF56235">
    <property type="entry name" value="N-terminal nucleophile aminohydrolases (Ntn hydrolases)"/>
    <property type="match status" value="1"/>
</dbReference>
<dbReference type="PROSITE" id="PS51278">
    <property type="entry name" value="GATASE_TYPE_2"/>
    <property type="match status" value="1"/>
</dbReference>
<reference evidence="12" key="1">
    <citation type="journal article" date="2020" name="Nature">
        <title>Giant virus diversity and host interactions through global metagenomics.</title>
        <authorList>
            <person name="Schulz F."/>
            <person name="Roux S."/>
            <person name="Paez-Espino D."/>
            <person name="Jungbluth S."/>
            <person name="Walsh D.A."/>
            <person name="Denef V.J."/>
            <person name="McMahon K.D."/>
            <person name="Konstantinidis K.T."/>
            <person name="Eloe-Fadrosh E.A."/>
            <person name="Kyrpides N.C."/>
            <person name="Woyke T."/>
        </authorList>
    </citation>
    <scope>NUCLEOTIDE SEQUENCE</scope>
    <source>
        <strain evidence="12">GVMAG-M-3300024510-1</strain>
    </source>
</reference>
<dbReference type="GO" id="GO:0005829">
    <property type="term" value="C:cytosol"/>
    <property type="evidence" value="ECO:0007669"/>
    <property type="project" value="TreeGrafter"/>
</dbReference>
<dbReference type="InterPro" id="IPR033738">
    <property type="entry name" value="AsnB_N"/>
</dbReference>
<evidence type="ECO:0000256" key="5">
    <source>
        <dbReference type="ARBA" id="ARBA00022741"/>
    </source>
</evidence>
<dbReference type="InterPro" id="IPR029055">
    <property type="entry name" value="Ntn_hydrolases_N"/>
</dbReference>
<protein>
    <recommendedName>
        <fullName evidence="2">asparagine synthase (glutamine-hydrolyzing)</fullName>
        <ecNumber evidence="2">6.3.5.4</ecNumber>
    </recommendedName>
    <alternativeName>
        <fullName evidence="9">Glutamine-dependent asparagine synthetase</fullName>
    </alternativeName>
</protein>
<evidence type="ECO:0000259" key="11">
    <source>
        <dbReference type="PROSITE" id="PS51278"/>
    </source>
</evidence>
<evidence type="ECO:0000256" key="1">
    <source>
        <dbReference type="ARBA" id="ARBA00005187"/>
    </source>
</evidence>
<name>A0A6C0IWN2_9ZZZZ</name>
<dbReference type="CDD" id="cd01991">
    <property type="entry name" value="Asn_synthase_B_C"/>
    <property type="match status" value="1"/>
</dbReference>
<dbReference type="PANTHER" id="PTHR11772">
    <property type="entry name" value="ASPARAGINE SYNTHETASE"/>
    <property type="match status" value="1"/>
</dbReference>
<dbReference type="EC" id="6.3.5.4" evidence="2"/>
<dbReference type="EMBL" id="MN740271">
    <property type="protein sequence ID" value="QHT97029.1"/>
    <property type="molecule type" value="Genomic_DNA"/>
</dbReference>
<accession>A0A6C0IWN2</accession>
<dbReference type="AlphaFoldDB" id="A0A6C0IWN2"/>
<evidence type="ECO:0000256" key="9">
    <source>
        <dbReference type="ARBA" id="ARBA00030234"/>
    </source>
</evidence>
<dbReference type="InterPro" id="IPR050795">
    <property type="entry name" value="Asn_Synthetase"/>
</dbReference>
<dbReference type="Gene3D" id="3.60.20.10">
    <property type="entry name" value="Glutamine Phosphoribosylpyrophosphate, subunit 1, domain 1"/>
    <property type="match status" value="1"/>
</dbReference>
<keyword evidence="5" id="KW-0547">Nucleotide-binding</keyword>